<reference evidence="1 2" key="1">
    <citation type="submission" date="2018-06" db="EMBL/GenBank/DDBJ databases">
        <authorList>
            <consortium name="Pathogen Informatics"/>
            <person name="Doyle S."/>
        </authorList>
    </citation>
    <scope>NUCLEOTIDE SEQUENCE [LARGE SCALE GENOMIC DNA]</scope>
    <source>
        <strain evidence="1 2">NCTC8297</strain>
    </source>
</reference>
<name>A0A379T3P5_SALER</name>
<protein>
    <submittedName>
        <fullName evidence="1">Uncharacterized protein</fullName>
    </submittedName>
</protein>
<gene>
    <name evidence="1" type="ORF">NCTC8297_00059</name>
</gene>
<evidence type="ECO:0000313" key="1">
    <source>
        <dbReference type="EMBL" id="SUG44903.1"/>
    </source>
</evidence>
<dbReference type="EMBL" id="UGXG01000001">
    <property type="protein sequence ID" value="SUG44903.1"/>
    <property type="molecule type" value="Genomic_DNA"/>
</dbReference>
<organism evidence="1 2">
    <name type="scientific">Salmonella enterica subsp. arizonae</name>
    <dbReference type="NCBI Taxonomy" id="59203"/>
    <lineage>
        <taxon>Bacteria</taxon>
        <taxon>Pseudomonadati</taxon>
        <taxon>Pseudomonadota</taxon>
        <taxon>Gammaproteobacteria</taxon>
        <taxon>Enterobacterales</taxon>
        <taxon>Enterobacteriaceae</taxon>
        <taxon>Salmonella</taxon>
    </lineage>
</organism>
<proteinExistence type="predicted"/>
<accession>A0A379T3P5</accession>
<evidence type="ECO:0000313" key="2">
    <source>
        <dbReference type="Proteomes" id="UP000254741"/>
    </source>
</evidence>
<dbReference type="Proteomes" id="UP000254741">
    <property type="component" value="Unassembled WGS sequence"/>
</dbReference>
<sequence>MPAVKLLFFIPLTLCYTLLWISSEERTLRIMVAVVCITFSNLPAVGRLP</sequence>
<dbReference type="AlphaFoldDB" id="A0A379T3P5"/>